<name>A0AAD3DA00_9STRA</name>
<dbReference type="CDD" id="cd11378">
    <property type="entry name" value="DUF296"/>
    <property type="match status" value="1"/>
</dbReference>
<dbReference type="AlphaFoldDB" id="A0AAD3DA00"/>
<keyword evidence="3" id="KW-1185">Reference proteome</keyword>
<evidence type="ECO:0000313" key="2">
    <source>
        <dbReference type="EMBL" id="GFH60172.1"/>
    </source>
</evidence>
<feature type="domain" description="PPC" evidence="1">
    <location>
        <begin position="6"/>
        <end position="158"/>
    </location>
</feature>
<dbReference type="Gene3D" id="3.30.1330.80">
    <property type="entry name" value="Hypothetical protein, similar to alpha- acetolactate decarboxylase, domain 2"/>
    <property type="match status" value="1"/>
</dbReference>
<sequence>MTILVPPSGNVKAHAFRLQPGDSIKENLCDIAQIVFARTPPEECSSLFVMTAVGSLKDATLRLANASKSKEDIKSSKNEVKRWENQRFEIVSLVGTFSKDGSCHLHMSISDDEGNTFGGHLMAGTVFTTCEVVLGSIHGVNFQRQFDERTGYKELLPQQILLEEKWFKGSSIIKAGMLMMLGYSLHHISLPRRS</sequence>
<organism evidence="2 3">
    <name type="scientific">Chaetoceros tenuissimus</name>
    <dbReference type="NCBI Taxonomy" id="426638"/>
    <lineage>
        <taxon>Eukaryota</taxon>
        <taxon>Sar</taxon>
        <taxon>Stramenopiles</taxon>
        <taxon>Ochrophyta</taxon>
        <taxon>Bacillariophyta</taxon>
        <taxon>Coscinodiscophyceae</taxon>
        <taxon>Chaetocerotophycidae</taxon>
        <taxon>Chaetocerotales</taxon>
        <taxon>Chaetocerotaceae</taxon>
        <taxon>Chaetoceros</taxon>
    </lineage>
</organism>
<dbReference type="EMBL" id="BLLK01000069">
    <property type="protein sequence ID" value="GFH60172.1"/>
    <property type="molecule type" value="Genomic_DNA"/>
</dbReference>
<dbReference type="PANTHER" id="PTHR34988:SF1">
    <property type="entry name" value="DNA-BINDING PROTEIN"/>
    <property type="match status" value="1"/>
</dbReference>
<dbReference type="PROSITE" id="PS51742">
    <property type="entry name" value="PPC"/>
    <property type="match status" value="1"/>
</dbReference>
<evidence type="ECO:0000259" key="1">
    <source>
        <dbReference type="PROSITE" id="PS51742"/>
    </source>
</evidence>
<reference evidence="2 3" key="1">
    <citation type="journal article" date="2021" name="Sci. Rep.">
        <title>The genome of the diatom Chaetoceros tenuissimus carries an ancient integrated fragment of an extant virus.</title>
        <authorList>
            <person name="Hongo Y."/>
            <person name="Kimura K."/>
            <person name="Takaki Y."/>
            <person name="Yoshida Y."/>
            <person name="Baba S."/>
            <person name="Kobayashi G."/>
            <person name="Nagasaki K."/>
            <person name="Hano T."/>
            <person name="Tomaru Y."/>
        </authorList>
    </citation>
    <scope>NUCLEOTIDE SEQUENCE [LARGE SCALE GENOMIC DNA]</scope>
    <source>
        <strain evidence="2 3">NIES-3715</strain>
    </source>
</reference>
<dbReference type="InterPro" id="IPR005175">
    <property type="entry name" value="PPC_dom"/>
</dbReference>
<gene>
    <name evidence="2" type="ORF">CTEN210_16648</name>
</gene>
<evidence type="ECO:0000313" key="3">
    <source>
        <dbReference type="Proteomes" id="UP001054902"/>
    </source>
</evidence>
<dbReference type="SUPFAM" id="SSF117856">
    <property type="entry name" value="AF0104/ALDC/Ptd012-like"/>
    <property type="match status" value="1"/>
</dbReference>
<dbReference type="PANTHER" id="PTHR34988">
    <property type="entry name" value="PROTEIN, PUTATIVE-RELATED"/>
    <property type="match status" value="1"/>
</dbReference>
<comment type="caution">
    <text evidence="2">The sequence shown here is derived from an EMBL/GenBank/DDBJ whole genome shotgun (WGS) entry which is preliminary data.</text>
</comment>
<proteinExistence type="predicted"/>
<dbReference type="Pfam" id="PF03479">
    <property type="entry name" value="PCC"/>
    <property type="match status" value="1"/>
</dbReference>
<accession>A0AAD3DA00</accession>
<dbReference type="Proteomes" id="UP001054902">
    <property type="component" value="Unassembled WGS sequence"/>
</dbReference>
<protein>
    <recommendedName>
        <fullName evidence="1">PPC domain-containing protein</fullName>
    </recommendedName>
</protein>